<feature type="transmembrane region" description="Helical" evidence="13">
    <location>
        <begin position="45"/>
        <end position="67"/>
    </location>
</feature>
<accession>A0ABW3F223</accession>
<comment type="subcellular location">
    <subcellularLocation>
        <location evidence="2">Cell membrane</location>
        <topology evidence="2">Multi-pass membrane protein</topology>
    </subcellularLocation>
</comment>
<comment type="cofactor">
    <cofactor evidence="1">
        <name>heme b</name>
        <dbReference type="ChEBI" id="CHEBI:60344"/>
    </cofactor>
</comment>
<evidence type="ECO:0000313" key="16">
    <source>
        <dbReference type="Proteomes" id="UP001597128"/>
    </source>
</evidence>
<dbReference type="InterPro" id="IPR016174">
    <property type="entry name" value="Di-haem_cyt_TM"/>
</dbReference>
<evidence type="ECO:0000256" key="7">
    <source>
        <dbReference type="ARBA" id="ARBA00022723"/>
    </source>
</evidence>
<dbReference type="SUPFAM" id="SSF81342">
    <property type="entry name" value="Transmembrane di-heme cytochromes"/>
    <property type="match status" value="1"/>
</dbReference>
<dbReference type="Gene3D" id="1.20.950.20">
    <property type="entry name" value="Transmembrane di-heme cytochromes, Chain C"/>
    <property type="match status" value="1"/>
</dbReference>
<evidence type="ECO:0000256" key="5">
    <source>
        <dbReference type="ARBA" id="ARBA00022617"/>
    </source>
</evidence>
<reference evidence="16" key="1">
    <citation type="journal article" date="2019" name="Int. J. Syst. Evol. Microbiol.">
        <title>The Global Catalogue of Microorganisms (GCM) 10K type strain sequencing project: providing services to taxonomists for standard genome sequencing and annotation.</title>
        <authorList>
            <consortium name="The Broad Institute Genomics Platform"/>
            <consortium name="The Broad Institute Genome Sequencing Center for Infectious Disease"/>
            <person name="Wu L."/>
            <person name="Ma J."/>
        </authorList>
    </citation>
    <scope>NUCLEOTIDE SEQUENCE [LARGE SCALE GENOMIC DNA]</scope>
    <source>
        <strain evidence="16">CCUG 58412</strain>
    </source>
</reference>
<dbReference type="InterPro" id="IPR011577">
    <property type="entry name" value="Cyt_b561_bac/Ni-Hgenase"/>
</dbReference>
<evidence type="ECO:0000256" key="12">
    <source>
        <dbReference type="ARBA" id="ARBA00037975"/>
    </source>
</evidence>
<dbReference type="RefSeq" id="WP_379055429.1">
    <property type="nucleotide sequence ID" value="NZ_JBHTKB010000001.1"/>
</dbReference>
<dbReference type="PANTHER" id="PTHR30529">
    <property type="entry name" value="CYTOCHROME B561"/>
    <property type="match status" value="1"/>
</dbReference>
<name>A0ABW3F223_9PROT</name>
<feature type="transmembrane region" description="Helical" evidence="13">
    <location>
        <begin position="12"/>
        <end position="33"/>
    </location>
</feature>
<evidence type="ECO:0000259" key="14">
    <source>
        <dbReference type="Pfam" id="PF01292"/>
    </source>
</evidence>
<protein>
    <submittedName>
        <fullName evidence="15">Cytochrome b</fullName>
    </submittedName>
</protein>
<evidence type="ECO:0000256" key="2">
    <source>
        <dbReference type="ARBA" id="ARBA00004651"/>
    </source>
</evidence>
<evidence type="ECO:0000256" key="3">
    <source>
        <dbReference type="ARBA" id="ARBA00022448"/>
    </source>
</evidence>
<dbReference type="EMBL" id="JBHTKB010000001">
    <property type="protein sequence ID" value="MFD0912467.1"/>
    <property type="molecule type" value="Genomic_DNA"/>
</dbReference>
<dbReference type="PANTHER" id="PTHR30529:SF7">
    <property type="entry name" value="CYTOCHROME B561 BACTERIAL_NI-HYDROGENASE DOMAIN-CONTAINING PROTEIN"/>
    <property type="match status" value="1"/>
</dbReference>
<comment type="caution">
    <text evidence="15">The sequence shown here is derived from an EMBL/GenBank/DDBJ whole genome shotgun (WGS) entry which is preliminary data.</text>
</comment>
<comment type="similarity">
    <text evidence="12">Belongs to the cytochrome b561 family.</text>
</comment>
<gene>
    <name evidence="15" type="ORF">ACFQ1Z_02800</name>
</gene>
<keyword evidence="6 13" id="KW-0812">Transmembrane</keyword>
<evidence type="ECO:0000256" key="1">
    <source>
        <dbReference type="ARBA" id="ARBA00001970"/>
    </source>
</evidence>
<keyword evidence="10" id="KW-0408">Iron</keyword>
<keyword evidence="5" id="KW-0349">Heme</keyword>
<keyword evidence="16" id="KW-1185">Reference proteome</keyword>
<keyword evidence="7" id="KW-0479">Metal-binding</keyword>
<evidence type="ECO:0000313" key="15">
    <source>
        <dbReference type="EMBL" id="MFD0912467.1"/>
    </source>
</evidence>
<feature type="transmembrane region" description="Helical" evidence="13">
    <location>
        <begin position="132"/>
        <end position="160"/>
    </location>
</feature>
<organism evidence="15 16">
    <name type="scientific">Methylophilus luteus</name>
    <dbReference type="NCBI Taxonomy" id="640108"/>
    <lineage>
        <taxon>Bacteria</taxon>
        <taxon>Pseudomonadati</taxon>
        <taxon>Pseudomonadota</taxon>
        <taxon>Betaproteobacteria</taxon>
        <taxon>Nitrosomonadales</taxon>
        <taxon>Methylophilaceae</taxon>
        <taxon>Methylophilus</taxon>
    </lineage>
</organism>
<keyword evidence="3" id="KW-0813">Transport</keyword>
<keyword evidence="8" id="KW-0249">Electron transport</keyword>
<proteinExistence type="inferred from homology"/>
<evidence type="ECO:0000256" key="10">
    <source>
        <dbReference type="ARBA" id="ARBA00023004"/>
    </source>
</evidence>
<evidence type="ECO:0000256" key="8">
    <source>
        <dbReference type="ARBA" id="ARBA00022982"/>
    </source>
</evidence>
<evidence type="ECO:0000256" key="11">
    <source>
        <dbReference type="ARBA" id="ARBA00023136"/>
    </source>
</evidence>
<evidence type="ECO:0000256" key="4">
    <source>
        <dbReference type="ARBA" id="ARBA00022475"/>
    </source>
</evidence>
<keyword evidence="4" id="KW-1003">Cell membrane</keyword>
<evidence type="ECO:0000256" key="13">
    <source>
        <dbReference type="SAM" id="Phobius"/>
    </source>
</evidence>
<feature type="transmembrane region" description="Helical" evidence="13">
    <location>
        <begin position="88"/>
        <end position="112"/>
    </location>
</feature>
<keyword evidence="9 13" id="KW-1133">Transmembrane helix</keyword>
<dbReference type="Proteomes" id="UP001597128">
    <property type="component" value="Unassembled WGS sequence"/>
</dbReference>
<sequence>MSNASPQRYNNTAILLHWGLAILIIGLLVIGYFMPDLPKTPLRKLIYNTHKSFGLIVFALVLFRIYWRLSSVVPAHVPGSPLQVKLAHYAHIFIYALILVVPGVGLLASSFNHGFNLFVFHWEPLFPVDKELAHAIMGWHGVTAYVLAGLLALHVAAFAWHQFVKRDGLIRRIWFGVAQ</sequence>
<feature type="domain" description="Cytochrome b561 bacterial/Ni-hydrogenase" evidence="14">
    <location>
        <begin position="8"/>
        <end position="176"/>
    </location>
</feature>
<evidence type="ECO:0000256" key="6">
    <source>
        <dbReference type="ARBA" id="ARBA00022692"/>
    </source>
</evidence>
<keyword evidence="11 13" id="KW-0472">Membrane</keyword>
<evidence type="ECO:0000256" key="9">
    <source>
        <dbReference type="ARBA" id="ARBA00022989"/>
    </source>
</evidence>
<dbReference type="InterPro" id="IPR052168">
    <property type="entry name" value="Cytochrome_b561_oxidase"/>
</dbReference>
<dbReference type="Pfam" id="PF01292">
    <property type="entry name" value="Ni_hydr_CYTB"/>
    <property type="match status" value="1"/>
</dbReference>